<dbReference type="EMBL" id="JAGSXJ010000039">
    <property type="protein sequence ID" value="KAH6664738.1"/>
    <property type="molecule type" value="Genomic_DNA"/>
</dbReference>
<gene>
    <name evidence="2" type="ORF">F5X68DRAFT_56388</name>
</gene>
<reference evidence="2" key="1">
    <citation type="journal article" date="2021" name="Nat. Commun.">
        <title>Genetic determinants of endophytism in the Arabidopsis root mycobiome.</title>
        <authorList>
            <person name="Mesny F."/>
            <person name="Miyauchi S."/>
            <person name="Thiergart T."/>
            <person name="Pickel B."/>
            <person name="Atanasova L."/>
            <person name="Karlsson M."/>
            <person name="Huettel B."/>
            <person name="Barry K.W."/>
            <person name="Haridas S."/>
            <person name="Chen C."/>
            <person name="Bauer D."/>
            <person name="Andreopoulos W."/>
            <person name="Pangilinan J."/>
            <person name="LaButti K."/>
            <person name="Riley R."/>
            <person name="Lipzen A."/>
            <person name="Clum A."/>
            <person name="Drula E."/>
            <person name="Henrissat B."/>
            <person name="Kohler A."/>
            <person name="Grigoriev I.V."/>
            <person name="Martin F.M."/>
            <person name="Hacquard S."/>
        </authorList>
    </citation>
    <scope>NUCLEOTIDE SEQUENCE</scope>
    <source>
        <strain evidence="2">MPI-SDFR-AT-0117</strain>
    </source>
</reference>
<protein>
    <submittedName>
        <fullName evidence="2">Uncharacterized protein</fullName>
    </submittedName>
</protein>
<organism evidence="2 3">
    <name type="scientific">Plectosphaerella plurivora</name>
    <dbReference type="NCBI Taxonomy" id="936078"/>
    <lineage>
        <taxon>Eukaryota</taxon>
        <taxon>Fungi</taxon>
        <taxon>Dikarya</taxon>
        <taxon>Ascomycota</taxon>
        <taxon>Pezizomycotina</taxon>
        <taxon>Sordariomycetes</taxon>
        <taxon>Hypocreomycetidae</taxon>
        <taxon>Glomerellales</taxon>
        <taxon>Plectosphaerellaceae</taxon>
        <taxon>Plectosphaerella</taxon>
    </lineage>
</organism>
<name>A0A9P8V1U3_9PEZI</name>
<dbReference type="AlphaFoldDB" id="A0A9P8V1U3"/>
<evidence type="ECO:0000256" key="1">
    <source>
        <dbReference type="SAM" id="MobiDB-lite"/>
    </source>
</evidence>
<proteinExistence type="predicted"/>
<sequence length="144" mass="15698">MRACSPIGWVPRVWAFAPRGTSAQLPRDECLLQTIRSRGRPCNSRTRPQRRVDSLLLPTTKWPNDAETGSGVILADNGALILQPTLASHPPLSPGSIQMANSGAVSGRQLGFSRSQSEATKPVTAWTRKPRQARQARASLRVSF</sequence>
<evidence type="ECO:0000313" key="3">
    <source>
        <dbReference type="Proteomes" id="UP000770015"/>
    </source>
</evidence>
<feature type="compositionally biased region" description="Polar residues" evidence="1">
    <location>
        <begin position="95"/>
        <end position="104"/>
    </location>
</feature>
<accession>A0A9P8V1U3</accession>
<keyword evidence="3" id="KW-1185">Reference proteome</keyword>
<evidence type="ECO:0000313" key="2">
    <source>
        <dbReference type="EMBL" id="KAH6664738.1"/>
    </source>
</evidence>
<comment type="caution">
    <text evidence="2">The sequence shown here is derived from an EMBL/GenBank/DDBJ whole genome shotgun (WGS) entry which is preliminary data.</text>
</comment>
<feature type="region of interest" description="Disordered" evidence="1">
    <location>
        <begin position="92"/>
        <end position="144"/>
    </location>
</feature>
<dbReference type="Proteomes" id="UP000770015">
    <property type="component" value="Unassembled WGS sequence"/>
</dbReference>